<dbReference type="AlphaFoldDB" id="A0A098AV69"/>
<feature type="compositionally biased region" description="Basic and acidic residues" evidence="1">
    <location>
        <begin position="34"/>
        <end position="43"/>
    </location>
</feature>
<feature type="region of interest" description="Disordered" evidence="1">
    <location>
        <begin position="29"/>
        <end position="52"/>
    </location>
</feature>
<protein>
    <submittedName>
        <fullName evidence="2">Uncharacterized protein</fullName>
    </submittedName>
</protein>
<organism evidence="2">
    <name type="scientific">Desulfitobacterium hafniense</name>
    <name type="common">Desulfitobacterium frappieri</name>
    <dbReference type="NCBI Taxonomy" id="49338"/>
    <lineage>
        <taxon>Bacteria</taxon>
        <taxon>Bacillati</taxon>
        <taxon>Bacillota</taxon>
        <taxon>Clostridia</taxon>
        <taxon>Eubacteriales</taxon>
        <taxon>Desulfitobacteriaceae</taxon>
        <taxon>Desulfitobacterium</taxon>
    </lineage>
</organism>
<reference evidence="2" key="1">
    <citation type="submission" date="2014-07" db="EMBL/GenBank/DDBJ databases">
        <authorList>
            <person name="Hornung V.Bastian."/>
        </authorList>
    </citation>
    <scope>NUCLEOTIDE SEQUENCE</scope>
    <source>
        <strain evidence="2">PCE-S</strain>
    </source>
</reference>
<dbReference type="RefSeq" id="WP_208925095.1">
    <property type="nucleotide sequence ID" value="NZ_LK996017.1"/>
</dbReference>
<evidence type="ECO:0000313" key="2">
    <source>
        <dbReference type="EMBL" id="CDW99965.1"/>
    </source>
</evidence>
<gene>
    <name evidence="2" type="ORF">DPCES_0078</name>
</gene>
<evidence type="ECO:0000256" key="1">
    <source>
        <dbReference type="SAM" id="MobiDB-lite"/>
    </source>
</evidence>
<accession>A0A098AV69</accession>
<dbReference type="EMBL" id="LK996017">
    <property type="protein sequence ID" value="CDW99965.1"/>
    <property type="molecule type" value="Genomic_DNA"/>
</dbReference>
<dbReference type="PATRIC" id="fig|49338.4.peg.83"/>
<sequence>MKQTTQKKPKTFRTLIRRIHITRKAVWEESNEPAVRRKDEKQKNHPPFFFGP</sequence>
<name>A0A098AV69_DESHA</name>
<proteinExistence type="predicted"/>